<dbReference type="InterPro" id="IPR036869">
    <property type="entry name" value="J_dom_sf"/>
</dbReference>
<dbReference type="PROSITE" id="PS50076">
    <property type="entry name" value="DNAJ_2"/>
    <property type="match status" value="1"/>
</dbReference>
<name>A0A9P0ANQ0_BEMTA</name>
<accession>A0A9P0ANQ0</accession>
<evidence type="ECO:0000259" key="2">
    <source>
        <dbReference type="PROSITE" id="PS50076"/>
    </source>
</evidence>
<organism evidence="3 4">
    <name type="scientific">Bemisia tabaci</name>
    <name type="common">Sweetpotato whitefly</name>
    <name type="synonym">Aleurodes tabaci</name>
    <dbReference type="NCBI Taxonomy" id="7038"/>
    <lineage>
        <taxon>Eukaryota</taxon>
        <taxon>Metazoa</taxon>
        <taxon>Ecdysozoa</taxon>
        <taxon>Arthropoda</taxon>
        <taxon>Hexapoda</taxon>
        <taxon>Insecta</taxon>
        <taxon>Pterygota</taxon>
        <taxon>Neoptera</taxon>
        <taxon>Paraneoptera</taxon>
        <taxon>Hemiptera</taxon>
        <taxon>Sternorrhyncha</taxon>
        <taxon>Aleyrodoidea</taxon>
        <taxon>Aleyrodidae</taxon>
        <taxon>Aleyrodinae</taxon>
        <taxon>Bemisia</taxon>
    </lineage>
</organism>
<protein>
    <recommendedName>
        <fullName evidence="2">J domain-containing protein</fullName>
    </recommendedName>
</protein>
<sequence>MAANKTLYDILGIGKNANGEDIKKAYRVKSKIFHPDKGGDKEIMALLNKAYEILSDPTERNIYDGKWFDVAKDFSDDYDDSNTREAKPTSGSLPAAGDAYSRAFKLLHAKFVEEFRKEPSKQGSASSCLKPFRSTVFSSAEHGAEDLFSFIKANKDSTINLDVQPLTLRTASRYFINFVQGDTDGLYNVCKAFNGKLKELEKAGQQSSFEFQLYSGMYEILLVAYKDKAPDEKILFSLLKITDFATQNIKNTMTFLGPLFQNKHFRDLFSLALHYFWLSEESALNKSYTKNFRGNDKIAELIEKLRSKLSELRACRQSSRSLIEVLQHASVLLELERDLGEDATDLDGDTDWQSSLDELSAVAIKINEKFYREKAFHLLDWLPYLQENAGQRIVVNTLLQIGIAFLKSARIEPDPSVRMADEKVASQLLLLAVQIGHHAEPDIELYACLHGVKCLLSCKYINPHFEQILHGIQARALWLVDFFPFFQPPRSNADVFTGNKKPLYLMRGLLYHLIDRAWEQDLQDDAEAPDLYVGGHSLVRVFYHAFEACLKNWYKKKPDPELERQFGRRLMQVLLLSKQWSENDINYNLNAPWPLDDLDEEGWTILRPSILPSARKANIPTLKTLKGFGLDHKTGEISLFLEYNGEDDSDTDRLFTFDDLHELVRGGVTGAAFSLDMTDPNMPYHPFNKMWFRPENLYHSRLLHTMFITDYLLKFLTVGQEVQRCDPYDYRSLEQLMARLPDHLKKVIDDFHAHRRGEDRTNRFWIEVEELLFDTDNDESYEEGNVRLFAFGRIRMTVKSCRMERDVEGNLIDKDGENEGWDCYVLSREQEQDLSSGKRGGSVAARKNDVSE</sequence>
<evidence type="ECO:0000313" key="4">
    <source>
        <dbReference type="Proteomes" id="UP001152759"/>
    </source>
</evidence>
<dbReference type="AlphaFoldDB" id="A0A9P0ANQ0"/>
<dbReference type="EMBL" id="OU963870">
    <property type="protein sequence ID" value="CAH0395537.1"/>
    <property type="molecule type" value="Genomic_DNA"/>
</dbReference>
<keyword evidence="4" id="KW-1185">Reference proteome</keyword>
<dbReference type="PANTHER" id="PTHR44825:SF1">
    <property type="entry name" value="DNAJ HOMOLOG SUBFAMILY C MEMBER 4"/>
    <property type="match status" value="1"/>
</dbReference>
<dbReference type="Gene3D" id="1.10.287.110">
    <property type="entry name" value="DnaJ domain"/>
    <property type="match status" value="1"/>
</dbReference>
<dbReference type="PRINTS" id="PR00625">
    <property type="entry name" value="JDOMAIN"/>
</dbReference>
<dbReference type="PANTHER" id="PTHR44825">
    <property type="match status" value="1"/>
</dbReference>
<reference evidence="3" key="1">
    <citation type="submission" date="2021-12" db="EMBL/GenBank/DDBJ databases">
        <authorList>
            <person name="King R."/>
        </authorList>
    </citation>
    <scope>NUCLEOTIDE SEQUENCE</scope>
</reference>
<dbReference type="CDD" id="cd06257">
    <property type="entry name" value="DnaJ"/>
    <property type="match status" value="1"/>
</dbReference>
<evidence type="ECO:0000313" key="3">
    <source>
        <dbReference type="EMBL" id="CAH0395537.1"/>
    </source>
</evidence>
<dbReference type="SMART" id="SM00271">
    <property type="entry name" value="DnaJ"/>
    <property type="match status" value="1"/>
</dbReference>
<gene>
    <name evidence="3" type="ORF">BEMITA_LOCUS13715</name>
</gene>
<feature type="region of interest" description="Disordered" evidence="1">
    <location>
        <begin position="829"/>
        <end position="852"/>
    </location>
</feature>
<dbReference type="Proteomes" id="UP001152759">
    <property type="component" value="Chromosome 9"/>
</dbReference>
<dbReference type="InterPro" id="IPR052763">
    <property type="entry name" value="DnaJ_C4"/>
</dbReference>
<dbReference type="Pfam" id="PF00226">
    <property type="entry name" value="DnaJ"/>
    <property type="match status" value="1"/>
</dbReference>
<proteinExistence type="predicted"/>
<feature type="domain" description="J" evidence="2">
    <location>
        <begin position="6"/>
        <end position="67"/>
    </location>
</feature>
<dbReference type="SUPFAM" id="SSF46565">
    <property type="entry name" value="Chaperone J-domain"/>
    <property type="match status" value="1"/>
</dbReference>
<dbReference type="InterPro" id="IPR001623">
    <property type="entry name" value="DnaJ_domain"/>
</dbReference>
<evidence type="ECO:0000256" key="1">
    <source>
        <dbReference type="SAM" id="MobiDB-lite"/>
    </source>
</evidence>